<evidence type="ECO:0000256" key="6">
    <source>
        <dbReference type="ARBA" id="ARBA00022806"/>
    </source>
</evidence>
<keyword evidence="3" id="KW-0547">Nucleotide-binding</keyword>
<keyword evidence="7" id="KW-0862">Zinc</keyword>
<dbReference type="GO" id="GO:0008094">
    <property type="term" value="F:ATP-dependent activity, acting on DNA"/>
    <property type="evidence" value="ECO:0007669"/>
    <property type="project" value="TreeGrafter"/>
</dbReference>
<dbReference type="InterPro" id="IPR038718">
    <property type="entry name" value="SNF2-like_sf"/>
</dbReference>
<dbReference type="GO" id="GO:0008270">
    <property type="term" value="F:zinc ion binding"/>
    <property type="evidence" value="ECO:0007669"/>
    <property type="project" value="UniProtKB-KW"/>
</dbReference>
<dbReference type="EMBL" id="KV454214">
    <property type="protein sequence ID" value="ODQ57022.1"/>
    <property type="molecule type" value="Genomic_DNA"/>
</dbReference>
<dbReference type="InterPro" id="IPR001841">
    <property type="entry name" value="Znf_RING"/>
</dbReference>
<dbReference type="RefSeq" id="XP_019036229.1">
    <property type="nucleotide sequence ID" value="XM_019180939.1"/>
</dbReference>
<feature type="non-terminal residue" evidence="13">
    <location>
        <position position="707"/>
    </location>
</feature>
<name>A0A1E3NWG6_WICAA</name>
<dbReference type="AlphaFoldDB" id="A0A1E3NWG6"/>
<organism evidence="13 14">
    <name type="scientific">Wickerhamomyces anomalus (strain ATCC 58044 / CBS 1984 / NCYC 433 / NRRL Y-366-8)</name>
    <name type="common">Yeast</name>
    <name type="synonym">Hansenula anomala</name>
    <dbReference type="NCBI Taxonomy" id="683960"/>
    <lineage>
        <taxon>Eukaryota</taxon>
        <taxon>Fungi</taxon>
        <taxon>Dikarya</taxon>
        <taxon>Ascomycota</taxon>
        <taxon>Saccharomycotina</taxon>
        <taxon>Saccharomycetes</taxon>
        <taxon>Phaffomycetales</taxon>
        <taxon>Wickerhamomycetaceae</taxon>
        <taxon>Wickerhamomyces</taxon>
    </lineage>
</organism>
<dbReference type="GO" id="GO:0000724">
    <property type="term" value="P:double-strand break repair via homologous recombination"/>
    <property type="evidence" value="ECO:0007669"/>
    <property type="project" value="TreeGrafter"/>
</dbReference>
<dbReference type="InterPro" id="IPR049730">
    <property type="entry name" value="SNF2/RAD54-like_C"/>
</dbReference>
<dbReference type="GO" id="GO:0004386">
    <property type="term" value="F:helicase activity"/>
    <property type="evidence" value="ECO:0007669"/>
    <property type="project" value="UniProtKB-KW"/>
</dbReference>
<dbReference type="PROSITE" id="PS00518">
    <property type="entry name" value="ZF_RING_1"/>
    <property type="match status" value="1"/>
</dbReference>
<dbReference type="CDD" id="cd18793">
    <property type="entry name" value="SF2_C_SNF"/>
    <property type="match status" value="1"/>
</dbReference>
<feature type="domain" description="RING-type" evidence="10">
    <location>
        <begin position="427"/>
        <end position="479"/>
    </location>
</feature>
<keyword evidence="2" id="KW-0479">Metal-binding</keyword>
<evidence type="ECO:0000259" key="11">
    <source>
        <dbReference type="PROSITE" id="PS51192"/>
    </source>
</evidence>
<protein>
    <submittedName>
        <fullName evidence="13">Uncharacterized protein</fullName>
    </submittedName>
</protein>
<dbReference type="InterPro" id="IPR027417">
    <property type="entry name" value="P-loop_NTPase"/>
</dbReference>
<dbReference type="STRING" id="683960.A0A1E3NWG6"/>
<evidence type="ECO:0000256" key="9">
    <source>
        <dbReference type="PROSITE-ProRule" id="PRU00175"/>
    </source>
</evidence>
<dbReference type="GO" id="GO:0005737">
    <property type="term" value="C:cytoplasm"/>
    <property type="evidence" value="ECO:0007669"/>
    <property type="project" value="TreeGrafter"/>
</dbReference>
<dbReference type="PANTHER" id="PTHR45626">
    <property type="entry name" value="TRANSCRIPTION TERMINATION FACTOR 2-RELATED"/>
    <property type="match status" value="1"/>
</dbReference>
<proteinExistence type="inferred from homology"/>
<dbReference type="GO" id="GO:0005634">
    <property type="term" value="C:nucleus"/>
    <property type="evidence" value="ECO:0007669"/>
    <property type="project" value="TreeGrafter"/>
</dbReference>
<keyword evidence="14" id="KW-1185">Reference proteome</keyword>
<evidence type="ECO:0000256" key="1">
    <source>
        <dbReference type="ARBA" id="ARBA00007025"/>
    </source>
</evidence>
<gene>
    <name evidence="13" type="ORF">WICANDRAFT_22323</name>
</gene>
<accession>A0A1E3NWG6</accession>
<dbReference type="GO" id="GO:0005524">
    <property type="term" value="F:ATP binding"/>
    <property type="evidence" value="ECO:0007669"/>
    <property type="project" value="UniProtKB-KW"/>
</dbReference>
<dbReference type="InterPro" id="IPR050628">
    <property type="entry name" value="SNF2_RAD54_helicase_TF"/>
</dbReference>
<keyword evidence="6" id="KW-0347">Helicase</keyword>
<dbReference type="CDD" id="cd18008">
    <property type="entry name" value="DEXDc_SHPRH-like"/>
    <property type="match status" value="1"/>
</dbReference>
<sequence length="707" mass="80770">LRSFLESIKTIEDSIEGESNTPEDLTVNLLKHQRLGLHWLELNENDEKKKGGILADAMGLGKTVQAISLMLSRRSKDDDLKTNLIVCPVAMMRQWESEIETKVKESADMKVFLYTSTNGKARLQTFKQLAKFDVVIVSFQTLASEMKKHIHGYDLGEMGIRRINELKARNSHISPFFAKESKFYRTILDEAHFIKNKLTKASLACHILESEYRWCLSGTPMQNNIDEIFPLIRFLRIKPYCFEDKFRTDISIPLKPKNENYDEMDRQKAMQRVRIMLKALLLKRSKDSKIDGEPILKLPEKSVVVEDVIMEPTDPENIFYRHLEGKSAIQVEKMLQKGLAKGNYSSILTLLLRLRQACLHSELVRIGERKQGFTFDGDGNLRKKATWDSMYQFASDLKPEVVRRINSAEAQQGGGGGGDDSSDKFTCPICIDSITDQDWCIFYPCGHGLCTECVDNFFETFQEGESNNGIRVAKCTQCRLQVKETHMITYPIFDNVCNKKLSKAAVGLLYEKNTKELAKINKEIDSELVGLKLSPKLERALELIKKIQSNDSSEKIILFSQFTTLFDVFQKFLNKENIESLRYDGSMTSDARNDVIKEFYKNSSKNLLLISLKAGNVGLTLTCANHVIIMDPFWNPYVEEQAQDRAHRIGQQKPVTIYRLLVGGTVEDRIMELQRKKKELVESALDEKGIKSVGGLGRNEIEFLFNL</sequence>
<dbReference type="Pfam" id="PF00271">
    <property type="entry name" value="Helicase_C"/>
    <property type="match status" value="1"/>
</dbReference>
<dbReference type="InterPro" id="IPR013083">
    <property type="entry name" value="Znf_RING/FYVE/PHD"/>
</dbReference>
<evidence type="ECO:0000313" key="13">
    <source>
        <dbReference type="EMBL" id="ODQ57022.1"/>
    </source>
</evidence>
<dbReference type="Gene3D" id="3.40.50.10810">
    <property type="entry name" value="Tandem AAA-ATPase domain"/>
    <property type="match status" value="1"/>
</dbReference>
<dbReference type="SUPFAM" id="SSF57850">
    <property type="entry name" value="RING/U-box"/>
    <property type="match status" value="1"/>
</dbReference>
<feature type="domain" description="Helicase ATP-binding" evidence="11">
    <location>
        <begin position="43"/>
        <end position="238"/>
    </location>
</feature>
<dbReference type="Proteomes" id="UP000094112">
    <property type="component" value="Unassembled WGS sequence"/>
</dbReference>
<evidence type="ECO:0000259" key="12">
    <source>
        <dbReference type="PROSITE" id="PS51194"/>
    </source>
</evidence>
<dbReference type="PROSITE" id="PS50089">
    <property type="entry name" value="ZF_RING_2"/>
    <property type="match status" value="1"/>
</dbReference>
<dbReference type="InterPro" id="IPR000330">
    <property type="entry name" value="SNF2_N"/>
</dbReference>
<dbReference type="GeneID" id="30198185"/>
<evidence type="ECO:0000313" key="14">
    <source>
        <dbReference type="Proteomes" id="UP000094112"/>
    </source>
</evidence>
<dbReference type="Gene3D" id="3.30.40.10">
    <property type="entry name" value="Zinc/RING finger domain, C3HC4 (zinc finger)"/>
    <property type="match status" value="1"/>
</dbReference>
<comment type="similarity">
    <text evidence="1">Belongs to the SNF2/RAD54 helicase family.</text>
</comment>
<evidence type="ECO:0000256" key="8">
    <source>
        <dbReference type="ARBA" id="ARBA00022840"/>
    </source>
</evidence>
<dbReference type="OrthoDB" id="423559at2759"/>
<evidence type="ECO:0000256" key="2">
    <source>
        <dbReference type="ARBA" id="ARBA00022723"/>
    </source>
</evidence>
<dbReference type="GO" id="GO:0016787">
    <property type="term" value="F:hydrolase activity"/>
    <property type="evidence" value="ECO:0007669"/>
    <property type="project" value="UniProtKB-KW"/>
</dbReference>
<dbReference type="PROSITE" id="PS51194">
    <property type="entry name" value="HELICASE_CTER"/>
    <property type="match status" value="1"/>
</dbReference>
<dbReference type="Gene3D" id="3.40.50.300">
    <property type="entry name" value="P-loop containing nucleotide triphosphate hydrolases"/>
    <property type="match status" value="1"/>
</dbReference>
<dbReference type="Pfam" id="PF00176">
    <property type="entry name" value="SNF2-rel_dom"/>
    <property type="match status" value="1"/>
</dbReference>
<dbReference type="SMART" id="SM00487">
    <property type="entry name" value="DEXDc"/>
    <property type="match status" value="1"/>
</dbReference>
<dbReference type="SMART" id="SM00184">
    <property type="entry name" value="RING"/>
    <property type="match status" value="1"/>
</dbReference>
<dbReference type="InterPro" id="IPR001650">
    <property type="entry name" value="Helicase_C-like"/>
</dbReference>
<evidence type="ECO:0000256" key="7">
    <source>
        <dbReference type="ARBA" id="ARBA00022833"/>
    </source>
</evidence>
<dbReference type="PROSITE" id="PS51192">
    <property type="entry name" value="HELICASE_ATP_BIND_1"/>
    <property type="match status" value="1"/>
</dbReference>
<dbReference type="SMART" id="SM00490">
    <property type="entry name" value="HELICc"/>
    <property type="match status" value="1"/>
</dbReference>
<dbReference type="SUPFAM" id="SSF52540">
    <property type="entry name" value="P-loop containing nucleoside triphosphate hydrolases"/>
    <property type="match status" value="2"/>
</dbReference>
<feature type="domain" description="Helicase C-terminal" evidence="12">
    <location>
        <begin position="536"/>
        <end position="697"/>
    </location>
</feature>
<evidence type="ECO:0000256" key="3">
    <source>
        <dbReference type="ARBA" id="ARBA00022741"/>
    </source>
</evidence>
<evidence type="ECO:0000256" key="5">
    <source>
        <dbReference type="ARBA" id="ARBA00022801"/>
    </source>
</evidence>
<evidence type="ECO:0000256" key="4">
    <source>
        <dbReference type="ARBA" id="ARBA00022771"/>
    </source>
</evidence>
<reference evidence="13 14" key="1">
    <citation type="journal article" date="2016" name="Proc. Natl. Acad. Sci. U.S.A.">
        <title>Comparative genomics of biotechnologically important yeasts.</title>
        <authorList>
            <person name="Riley R."/>
            <person name="Haridas S."/>
            <person name="Wolfe K.H."/>
            <person name="Lopes M.R."/>
            <person name="Hittinger C.T."/>
            <person name="Goeker M."/>
            <person name="Salamov A.A."/>
            <person name="Wisecaver J.H."/>
            <person name="Long T.M."/>
            <person name="Calvey C.H."/>
            <person name="Aerts A.L."/>
            <person name="Barry K.W."/>
            <person name="Choi C."/>
            <person name="Clum A."/>
            <person name="Coughlan A.Y."/>
            <person name="Deshpande S."/>
            <person name="Douglass A.P."/>
            <person name="Hanson S.J."/>
            <person name="Klenk H.-P."/>
            <person name="LaButti K.M."/>
            <person name="Lapidus A."/>
            <person name="Lindquist E.A."/>
            <person name="Lipzen A.M."/>
            <person name="Meier-Kolthoff J.P."/>
            <person name="Ohm R.A."/>
            <person name="Otillar R.P."/>
            <person name="Pangilinan J.L."/>
            <person name="Peng Y."/>
            <person name="Rokas A."/>
            <person name="Rosa C.A."/>
            <person name="Scheuner C."/>
            <person name="Sibirny A.A."/>
            <person name="Slot J.C."/>
            <person name="Stielow J.B."/>
            <person name="Sun H."/>
            <person name="Kurtzman C.P."/>
            <person name="Blackwell M."/>
            <person name="Grigoriev I.V."/>
            <person name="Jeffries T.W."/>
        </authorList>
    </citation>
    <scope>NUCLEOTIDE SEQUENCE [LARGE SCALE GENOMIC DNA]</scope>
    <source>
        <strain evidence="14">ATCC 58044 / CBS 1984 / NCYC 433 / NRRL Y-366-8</strain>
    </source>
</reference>
<dbReference type="InterPro" id="IPR017907">
    <property type="entry name" value="Znf_RING_CS"/>
</dbReference>
<dbReference type="InterPro" id="IPR014001">
    <property type="entry name" value="Helicase_ATP-bd"/>
</dbReference>
<keyword evidence="5" id="KW-0378">Hydrolase</keyword>
<keyword evidence="4 9" id="KW-0863">Zinc-finger</keyword>
<keyword evidence="8" id="KW-0067">ATP-binding</keyword>
<evidence type="ECO:0000259" key="10">
    <source>
        <dbReference type="PROSITE" id="PS50089"/>
    </source>
</evidence>
<feature type="non-terminal residue" evidence="13">
    <location>
        <position position="1"/>
    </location>
</feature>
<dbReference type="PANTHER" id="PTHR45626:SF16">
    <property type="entry name" value="ATP-DEPENDENT HELICASE ULS1"/>
    <property type="match status" value="1"/>
</dbReference>